<gene>
    <name evidence="2" type="ORF">NWF35_12340</name>
</gene>
<comment type="caution">
    <text evidence="2">The sequence shown here is derived from an EMBL/GenBank/DDBJ whole genome shotgun (WGS) entry which is preliminary data.</text>
</comment>
<dbReference type="Proteomes" id="UP001174196">
    <property type="component" value="Unassembled WGS sequence"/>
</dbReference>
<proteinExistence type="predicted"/>
<accession>A0ABT8IRE4</accession>
<dbReference type="RefSeq" id="WP_301239452.1">
    <property type="nucleotide sequence ID" value="NZ_JANRHH010000043.1"/>
</dbReference>
<sequence length="75" mass="8417">MKWGAIIGITFLASLLVLYEWPRIKPGQKKEKAVLIGLTLMGWSLAVTLLFLPNLPGPTQWIDALFRPLGQIFPK</sequence>
<keyword evidence="1" id="KW-0812">Transmembrane</keyword>
<evidence type="ECO:0000256" key="1">
    <source>
        <dbReference type="SAM" id="Phobius"/>
    </source>
</evidence>
<keyword evidence="3" id="KW-1185">Reference proteome</keyword>
<dbReference type="EMBL" id="JANRHH010000043">
    <property type="protein sequence ID" value="MDN4594659.1"/>
    <property type="molecule type" value="Genomic_DNA"/>
</dbReference>
<keyword evidence="1" id="KW-0472">Membrane</keyword>
<protein>
    <submittedName>
        <fullName evidence="2">Uncharacterized protein</fullName>
    </submittedName>
</protein>
<evidence type="ECO:0000313" key="3">
    <source>
        <dbReference type="Proteomes" id="UP001174196"/>
    </source>
</evidence>
<feature type="transmembrane region" description="Helical" evidence="1">
    <location>
        <begin position="6"/>
        <end position="21"/>
    </location>
</feature>
<organism evidence="2 3">
    <name type="scientific">Polycladomyces subterraneus</name>
    <dbReference type="NCBI Taxonomy" id="1016997"/>
    <lineage>
        <taxon>Bacteria</taxon>
        <taxon>Bacillati</taxon>
        <taxon>Bacillota</taxon>
        <taxon>Bacilli</taxon>
        <taxon>Bacillales</taxon>
        <taxon>Thermoactinomycetaceae</taxon>
        <taxon>Polycladomyces</taxon>
    </lineage>
</organism>
<evidence type="ECO:0000313" key="2">
    <source>
        <dbReference type="EMBL" id="MDN4594659.1"/>
    </source>
</evidence>
<name>A0ABT8IRE4_9BACL</name>
<keyword evidence="1" id="KW-1133">Transmembrane helix</keyword>
<feature type="transmembrane region" description="Helical" evidence="1">
    <location>
        <begin position="33"/>
        <end position="52"/>
    </location>
</feature>
<reference evidence="2" key="1">
    <citation type="submission" date="2022-08" db="EMBL/GenBank/DDBJ databases">
        <title>Polycladomyces zharkentsis sp. nov., a novel thermophilic CMC and starch-degrading bacterium isolated from a geothermal spring in Kazakhstan.</title>
        <authorList>
            <person name="Mashzhan A."/>
            <person name="Kistaubaeva A."/>
            <person name="Javier-Lopez R."/>
            <person name="Birkeland N.-K."/>
        </authorList>
    </citation>
    <scope>NUCLEOTIDE SEQUENCE</scope>
    <source>
        <strain evidence="2">KSR 13</strain>
    </source>
</reference>